<feature type="compositionally biased region" description="Basic and acidic residues" evidence="1">
    <location>
        <begin position="710"/>
        <end position="723"/>
    </location>
</feature>
<feature type="region of interest" description="Disordered" evidence="1">
    <location>
        <begin position="855"/>
        <end position="1422"/>
    </location>
</feature>
<evidence type="ECO:0000313" key="2">
    <source>
        <dbReference type="EMBL" id="KAF8700612.1"/>
    </source>
</evidence>
<feature type="compositionally biased region" description="Polar residues" evidence="1">
    <location>
        <begin position="616"/>
        <end position="633"/>
    </location>
</feature>
<feature type="compositionally biased region" description="Polar residues" evidence="1">
    <location>
        <begin position="136"/>
        <end position="146"/>
    </location>
</feature>
<feature type="compositionally biased region" description="Polar residues" evidence="1">
    <location>
        <begin position="938"/>
        <end position="957"/>
    </location>
</feature>
<feature type="compositionally biased region" description="Polar residues" evidence="1">
    <location>
        <begin position="655"/>
        <end position="686"/>
    </location>
</feature>
<comment type="caution">
    <text evidence="2">The sequence shown here is derived from an EMBL/GenBank/DDBJ whole genome shotgun (WGS) entry which is preliminary data.</text>
</comment>
<feature type="region of interest" description="Disordered" evidence="1">
    <location>
        <begin position="228"/>
        <end position="297"/>
    </location>
</feature>
<feature type="region of interest" description="Disordered" evidence="1">
    <location>
        <begin position="1"/>
        <end position="21"/>
    </location>
</feature>
<proteinExistence type="predicted"/>
<feature type="compositionally biased region" description="Basic and acidic residues" evidence="1">
    <location>
        <begin position="1331"/>
        <end position="1354"/>
    </location>
</feature>
<feature type="compositionally biased region" description="Polar residues" evidence="1">
    <location>
        <begin position="1032"/>
        <end position="1048"/>
    </location>
</feature>
<dbReference type="Proteomes" id="UP000636709">
    <property type="component" value="Unassembled WGS sequence"/>
</dbReference>
<feature type="compositionally biased region" description="Polar residues" evidence="1">
    <location>
        <begin position="913"/>
        <end position="929"/>
    </location>
</feature>
<evidence type="ECO:0000313" key="3">
    <source>
        <dbReference type="Proteomes" id="UP000636709"/>
    </source>
</evidence>
<feature type="compositionally biased region" description="Basic and acidic residues" evidence="1">
    <location>
        <begin position="879"/>
        <end position="892"/>
    </location>
</feature>
<feature type="compositionally biased region" description="Polar residues" evidence="1">
    <location>
        <begin position="1117"/>
        <end position="1129"/>
    </location>
</feature>
<sequence>MIFRQQARQSAPSTIGIPASDTQGVIGKIQEVTPDNRTGDSGKPLVPSQEQAIQSITPLFSSGKQGSHVECTFGAGEVGPAENKVAPSEQPTSGKPRKQQTVVPATDQIKKQPTIIGQQDAPHTREVLTSEDVLGTTPTHGDSKPSTPDALGSRPGDVVWLNRYLPHQVEIQFILQNQPSLLVQGTWRLEIQLLQPQLISSTNPSKGDAIVVVPDQAKDFQTTPSQQDLLFTQRPSGKVQENVPGEDSGKDKPLRPSSAVREGQDSSYTSQPPSSSEARSKDIGNLAPSTQLNSTTEATNGDAIVAALDQAKDSQIIPGNKSNYLHHPIIPSILQGHFRKMNLLITRVKIVPVLHSQLSLLSQQKKRLSLLQTNQTSTLGKVVNQNDMTPAPDKEKTLFSGTPYASRETKKSTYDDHIDEKHPGQGQVSPYTHVSEPPHGPTPEVHSDVVIKETTFGSSQAETSKTRPDSTPVGGDARLSSGDARAASSLPETQDLQDKSPGHLSSDQALAPIMSASVPSVAPLDSVQSPRKASMEYTVDLRSVPDAQHGIPQGKATPAEKKVPVSELEPPLSVEPRKQEANAAAGDQPNVLQGPERAVEHQVKAASSDAREALQKDQQPSHAVLPEQTTHNVPSDLDRSTPEVGSTVVDKETRLLSSQAQTSATELDSTLTSGDVSPTSSIQNEEAQPPVTTQAPTTQSLRGSAPTQDDPLKKSESPPRRSSIDQVMAPRTRSAAPSGLPHGTEPEDNAVVTAPGQPTEIITHEQAIASARDTAKTPFPRTDQEVMAPIAEPMDPQLAGTLPAEVAYSKQNSAPSDLVKGSASVAEPLSPVEPKKADSNVSAADYTNAPQTIFRQQAKPSAPSKIVIPASDTQGAIEKIQEGTPDNRRTDDSGEPSVPNQEYASLAIPGQEEMTSPPDTKVSPISATNLAKEVQEVSPDNQQAIESITPLYSNGKQGSRVGSAYGPGEVGPFEKKFAPSDQELPHSAEQPTSGKPRKEQIVVPAAEQIKKHPTIIGQQETPDAREAPTSDVLDTTPTHGDIHSTGSIEQDRRPLSVQGEELTSATQAPAPHMARDSKDTGHISTDASVQSLKMAPDARGITPGSTPGHVSVAEQIYSPSGTNSVQPSKDASLDFSSDEKPTTAQGFQSKTPNDGLSTSQVVGQSESADSKWMDSHKNFKGASSDENSKKQQQIEQFDTRFKDDDKETGRTVRSNITTTFEEPPEQPSWPMGSMESSDEPENQQQTDQAVQSLEGNGNQAKQTKAHGTEMGEPEDMEASNNTNQKINRISQVQTLDHSGKEASGVQLLGKNTKDAPNSTEDAPGDVQAISKSKERSRLSEETKVQLNSEDKIGETESPSAETGQPREGGLPENSYQNNSSQSQAEASDKSVQQTYPGIQNKDRDSSRLEDSTDPTKPGDMED</sequence>
<protein>
    <submittedName>
        <fullName evidence="2">Uncharacterized protein</fullName>
    </submittedName>
</protein>
<dbReference type="EMBL" id="JACEFO010001825">
    <property type="protein sequence ID" value="KAF8700612.1"/>
    <property type="molecule type" value="Genomic_DNA"/>
</dbReference>
<evidence type="ECO:0000256" key="1">
    <source>
        <dbReference type="SAM" id="MobiDB-lite"/>
    </source>
</evidence>
<feature type="compositionally biased region" description="Basic and acidic residues" evidence="1">
    <location>
        <begin position="1400"/>
        <end position="1410"/>
    </location>
</feature>
<keyword evidence="3" id="KW-1185">Reference proteome</keyword>
<feature type="compositionally biased region" description="Polar residues" evidence="1">
    <location>
        <begin position="89"/>
        <end position="103"/>
    </location>
</feature>
<organism evidence="2 3">
    <name type="scientific">Digitaria exilis</name>
    <dbReference type="NCBI Taxonomy" id="1010633"/>
    <lineage>
        <taxon>Eukaryota</taxon>
        <taxon>Viridiplantae</taxon>
        <taxon>Streptophyta</taxon>
        <taxon>Embryophyta</taxon>
        <taxon>Tracheophyta</taxon>
        <taxon>Spermatophyta</taxon>
        <taxon>Magnoliopsida</taxon>
        <taxon>Liliopsida</taxon>
        <taxon>Poales</taxon>
        <taxon>Poaceae</taxon>
        <taxon>PACMAD clade</taxon>
        <taxon>Panicoideae</taxon>
        <taxon>Panicodae</taxon>
        <taxon>Paniceae</taxon>
        <taxon>Anthephorinae</taxon>
        <taxon>Digitaria</taxon>
    </lineage>
</organism>
<accession>A0A835EMT3</accession>
<feature type="compositionally biased region" description="Basic and acidic residues" evidence="1">
    <location>
        <begin position="1197"/>
        <end position="1210"/>
    </location>
</feature>
<feature type="region of interest" description="Disordered" evidence="1">
    <location>
        <begin position="543"/>
        <end position="752"/>
    </location>
</feature>
<feature type="compositionally biased region" description="Polar residues" evidence="1">
    <location>
        <begin position="1211"/>
        <end position="1220"/>
    </location>
</feature>
<name>A0A835EMT3_9POAL</name>
<feature type="compositionally biased region" description="Polar residues" evidence="1">
    <location>
        <begin position="1082"/>
        <end position="1091"/>
    </location>
</feature>
<feature type="compositionally biased region" description="Low complexity" evidence="1">
    <location>
        <begin position="266"/>
        <end position="276"/>
    </location>
</feature>
<feature type="compositionally biased region" description="Basic and acidic residues" evidence="1">
    <location>
        <begin position="972"/>
        <end position="986"/>
    </location>
</feature>
<feature type="compositionally biased region" description="Low complexity" evidence="1">
    <location>
        <begin position="687"/>
        <end position="699"/>
    </location>
</feature>
<feature type="compositionally biased region" description="Basic and acidic residues" evidence="1">
    <location>
        <begin position="597"/>
        <end position="615"/>
    </location>
</feature>
<feature type="compositionally biased region" description="Polar residues" evidence="1">
    <location>
        <begin position="287"/>
        <end position="297"/>
    </location>
</feature>
<feature type="compositionally biased region" description="Polar residues" evidence="1">
    <location>
        <begin position="1278"/>
        <end position="1296"/>
    </location>
</feature>
<feature type="compositionally biased region" description="Low complexity" evidence="1">
    <location>
        <begin position="1372"/>
        <end position="1385"/>
    </location>
</feature>
<feature type="region of interest" description="Disordered" evidence="1">
    <location>
        <begin position="383"/>
        <end position="506"/>
    </location>
</feature>
<feature type="region of interest" description="Disordered" evidence="1">
    <location>
        <begin position="73"/>
        <end position="153"/>
    </location>
</feature>
<reference evidence="2" key="1">
    <citation type="submission" date="2020-07" db="EMBL/GenBank/DDBJ databases">
        <title>Genome sequence and genetic diversity analysis of an under-domesticated orphan crop, white fonio (Digitaria exilis).</title>
        <authorList>
            <person name="Bennetzen J.L."/>
            <person name="Chen S."/>
            <person name="Ma X."/>
            <person name="Wang X."/>
            <person name="Yssel A.E.J."/>
            <person name="Chaluvadi S.R."/>
            <person name="Johnson M."/>
            <person name="Gangashetty P."/>
            <person name="Hamidou F."/>
            <person name="Sanogo M.D."/>
            <person name="Zwaenepoel A."/>
            <person name="Wallace J."/>
            <person name="Van De Peer Y."/>
            <person name="Van Deynze A."/>
        </authorList>
    </citation>
    <scope>NUCLEOTIDE SEQUENCE</scope>
    <source>
        <tissue evidence="2">Leaves</tissue>
    </source>
</reference>
<feature type="compositionally biased region" description="Polar residues" evidence="1">
    <location>
        <begin position="1142"/>
        <end position="1167"/>
    </location>
</feature>
<feature type="region of interest" description="Disordered" evidence="1">
    <location>
        <begin position="813"/>
        <end position="842"/>
    </location>
</feature>
<feature type="compositionally biased region" description="Basic and acidic residues" evidence="1">
    <location>
        <begin position="1168"/>
        <end position="1177"/>
    </location>
</feature>
<feature type="compositionally biased region" description="Polar residues" evidence="1">
    <location>
        <begin position="1242"/>
        <end position="1262"/>
    </location>
</feature>
<gene>
    <name evidence="2" type="ORF">HU200_033957</name>
</gene>
<feature type="compositionally biased region" description="Basic and acidic residues" evidence="1">
    <location>
        <begin position="407"/>
        <end position="423"/>
    </location>
</feature>
<feature type="compositionally biased region" description="Polar residues" evidence="1">
    <location>
        <begin position="1"/>
        <end position="13"/>
    </location>
</feature>
<dbReference type="OrthoDB" id="249703at2759"/>